<evidence type="ECO:0000313" key="2">
    <source>
        <dbReference type="Proteomes" id="UP001217631"/>
    </source>
</evidence>
<dbReference type="RefSeq" id="WP_181133320.1">
    <property type="nucleotide sequence ID" value="NZ_CP118679.1"/>
</dbReference>
<name>A0AAJ5S6L8_9PSED</name>
<geneLocation type="plasmid" evidence="1 2">
    <name>pHNGDW697-2</name>
</geneLocation>
<reference evidence="1" key="1">
    <citation type="submission" date="2023-02" db="EMBL/GenBank/DDBJ databases">
        <title>tmexCD-toprJ-like cluster.</title>
        <authorList>
            <person name="Gao X."/>
            <person name="Wang C."/>
            <person name="Liu J."/>
        </authorList>
    </citation>
    <scope>NUCLEOTIDE SEQUENCE</scope>
    <source>
        <strain evidence="1">GDW21C697WI</strain>
        <plasmid evidence="1">pHNGDW697-2</plasmid>
    </source>
</reference>
<keyword evidence="1" id="KW-0614">Plasmid</keyword>
<proteinExistence type="predicted"/>
<protein>
    <submittedName>
        <fullName evidence="1">Uncharacterized protein</fullName>
    </submittedName>
</protein>
<dbReference type="EMBL" id="CP118679">
    <property type="protein sequence ID" value="WEA23724.1"/>
    <property type="molecule type" value="Genomic_DNA"/>
</dbReference>
<evidence type="ECO:0000313" key="1">
    <source>
        <dbReference type="EMBL" id="WEA23724.1"/>
    </source>
</evidence>
<accession>A0AAJ5S6L8</accession>
<organism evidence="1 2">
    <name type="scientific">Pseudomonas juntendi</name>
    <dbReference type="NCBI Taxonomy" id="2666183"/>
    <lineage>
        <taxon>Bacteria</taxon>
        <taxon>Pseudomonadati</taxon>
        <taxon>Pseudomonadota</taxon>
        <taxon>Gammaproteobacteria</taxon>
        <taxon>Pseudomonadales</taxon>
        <taxon>Pseudomonadaceae</taxon>
        <taxon>Pseudomonas</taxon>
    </lineage>
</organism>
<dbReference type="Proteomes" id="UP001217631">
    <property type="component" value="Plasmid pHNGDW697-2"/>
</dbReference>
<gene>
    <name evidence="1" type="ORF">PWA60_28610</name>
</gene>
<sequence length="60" mass="7182">MWDFRKKRQTIEQQRKVKRVLDAHETVLALYQQLDKPRSQADELARVKASFDRGRDGVLR</sequence>
<dbReference type="AlphaFoldDB" id="A0AAJ5S6L8"/>